<dbReference type="AlphaFoldDB" id="K5BJL4"/>
<organism evidence="1 2">
    <name type="scientific">Mycolicibacterium hassiacum (strain DSM 44199 / CIP 105218 / JCM 12690 / 3849)</name>
    <name type="common">Mycobacterium hassiacum</name>
    <dbReference type="NCBI Taxonomy" id="1122247"/>
    <lineage>
        <taxon>Bacteria</taxon>
        <taxon>Bacillati</taxon>
        <taxon>Actinomycetota</taxon>
        <taxon>Actinomycetes</taxon>
        <taxon>Mycobacteriales</taxon>
        <taxon>Mycobacteriaceae</taxon>
        <taxon>Mycolicibacterium</taxon>
    </lineage>
</organism>
<evidence type="ECO:0000313" key="2">
    <source>
        <dbReference type="Proteomes" id="UP000006265"/>
    </source>
</evidence>
<dbReference type="STRING" id="1122247.GCA_000379865_02073"/>
<dbReference type="eggNOG" id="COG0308">
    <property type="taxonomic scope" value="Bacteria"/>
</dbReference>
<gene>
    <name evidence="1" type="ORF">C731_2655</name>
</gene>
<comment type="caution">
    <text evidence="1">The sequence shown here is derived from an EMBL/GenBank/DDBJ whole genome shotgun (WGS) entry which is preliminary data.</text>
</comment>
<accession>K5BJL4</accession>
<sequence length="295" mass="30677">MPRSTTSAGTEPVGRRFAVRSPRRSTVAALLITELIGALLLVGRGVPPPVAPSAQSAPAAPVATSAGSAEGWPTSSVTLRDGRVAQLVATGAGSAGLLARIAAELDDAADAVSAFWGPQWRRDIVIVAAATDEQFAAVGGDGHTAATTTARQITFAPRAAAMSTASLRIVLRHELFHYAARADTAADAPRWLTEGVADYVARPSAPVPVGGPVTPSRLPTDADLDGPDRSAAYDRAWSFARFVADNYGPSTLRALYRRACGPGHPDPATAVRDTLGADLDTVQADWRRWLAGGLR</sequence>
<proteinExistence type="predicted"/>
<dbReference type="PATRIC" id="fig|1122247.3.peg.2550"/>
<keyword evidence="2" id="KW-1185">Reference proteome</keyword>
<evidence type="ECO:0000313" key="1">
    <source>
        <dbReference type="EMBL" id="EKF23319.1"/>
    </source>
</evidence>
<dbReference type="Proteomes" id="UP000006265">
    <property type="component" value="Unassembled WGS sequence"/>
</dbReference>
<dbReference type="RefSeq" id="WP_005628244.1">
    <property type="nucleotide sequence ID" value="NZ_AMRA01000072.1"/>
</dbReference>
<dbReference type="OrthoDB" id="5242307at2"/>
<reference evidence="1 2" key="1">
    <citation type="journal article" date="2012" name="J. Bacteriol.">
        <title>Genome sequence of Mycobacterium hassiacum DSM 44199, a rare source of heat-stable mycobacterial proteins.</title>
        <authorList>
            <person name="Tiago I."/>
            <person name="Maranha A."/>
            <person name="Mendes V."/>
            <person name="Alarico S."/>
            <person name="Moynihan P.J."/>
            <person name="Clarke A.J."/>
            <person name="Macedo-Ribeiro S."/>
            <person name="Pereira P.J."/>
            <person name="Empadinhas N."/>
        </authorList>
    </citation>
    <scope>NUCLEOTIDE SEQUENCE [LARGE SCALE GENOMIC DNA]</scope>
    <source>
        <strain evidence="2">DSM 44199 / CIP 105218 / JCM 12690 / 3849</strain>
    </source>
</reference>
<dbReference type="EMBL" id="AMRA01000072">
    <property type="protein sequence ID" value="EKF23319.1"/>
    <property type="molecule type" value="Genomic_DNA"/>
</dbReference>
<protein>
    <submittedName>
        <fullName evidence="1">Peptidase MA superfamily protein</fullName>
    </submittedName>
</protein>
<name>K5BJL4_MYCHD</name>